<evidence type="ECO:0000313" key="2">
    <source>
        <dbReference type="Proteomes" id="UP001499959"/>
    </source>
</evidence>
<reference evidence="2" key="1">
    <citation type="journal article" date="2019" name="Int. J. Syst. Evol. Microbiol.">
        <title>The Global Catalogue of Microorganisms (GCM) 10K type strain sequencing project: providing services to taxonomists for standard genome sequencing and annotation.</title>
        <authorList>
            <consortium name="The Broad Institute Genomics Platform"/>
            <consortium name="The Broad Institute Genome Sequencing Center for Infectious Disease"/>
            <person name="Wu L."/>
            <person name="Ma J."/>
        </authorList>
    </citation>
    <scope>NUCLEOTIDE SEQUENCE [LARGE SCALE GENOMIC DNA]</scope>
    <source>
        <strain evidence="2">JCM 18204</strain>
    </source>
</reference>
<protein>
    <submittedName>
        <fullName evidence="1">Uncharacterized protein</fullName>
    </submittedName>
</protein>
<gene>
    <name evidence="1" type="ORF">GCM10023307_11850</name>
</gene>
<comment type="caution">
    <text evidence="1">The sequence shown here is derived from an EMBL/GenBank/DDBJ whole genome shotgun (WGS) entry which is preliminary data.</text>
</comment>
<dbReference type="EMBL" id="BAABJE010000005">
    <property type="protein sequence ID" value="GAA4788423.1"/>
    <property type="molecule type" value="Genomic_DNA"/>
</dbReference>
<evidence type="ECO:0000313" key="1">
    <source>
        <dbReference type="EMBL" id="GAA4788423.1"/>
    </source>
</evidence>
<keyword evidence="2" id="KW-1185">Reference proteome</keyword>
<name>A0ABP9B0A9_9GAMM</name>
<proteinExistence type="predicted"/>
<organism evidence="1 2">
    <name type="scientific">Lysobacter hankyongensis</name>
    <dbReference type="NCBI Taxonomy" id="1176535"/>
    <lineage>
        <taxon>Bacteria</taxon>
        <taxon>Pseudomonadati</taxon>
        <taxon>Pseudomonadota</taxon>
        <taxon>Gammaproteobacteria</taxon>
        <taxon>Lysobacterales</taxon>
        <taxon>Lysobacteraceae</taxon>
        <taxon>Lysobacter</taxon>
    </lineage>
</organism>
<sequence>MPKLIAICYRLLNGEASAVEAAENNEIHDFGGELVLTFDDGEKSFISWVNDPVQYAIGTKDASHFVPDAELADYDVSDTSMWASLIGQDVSLSFIAANNQVLKVSSAADHVLLCSYERGGWWADEVTVCRQAPAPYGA</sequence>
<dbReference type="Proteomes" id="UP001499959">
    <property type="component" value="Unassembled WGS sequence"/>
</dbReference>
<accession>A0ABP9B0A9</accession>